<evidence type="ECO:0000256" key="11">
    <source>
        <dbReference type="ARBA" id="ARBA00024015"/>
    </source>
</evidence>
<name>A0A150G3A1_GONPE</name>
<gene>
    <name evidence="15" type="ORF">GPECTOR_69g445</name>
</gene>
<reference evidence="16" key="1">
    <citation type="journal article" date="2016" name="Nat. Commun.">
        <title>The Gonium pectorale genome demonstrates co-option of cell cycle regulation during the evolution of multicellularity.</title>
        <authorList>
            <person name="Hanschen E.R."/>
            <person name="Marriage T.N."/>
            <person name="Ferris P.J."/>
            <person name="Hamaji T."/>
            <person name="Toyoda A."/>
            <person name="Fujiyama A."/>
            <person name="Neme R."/>
            <person name="Noguchi H."/>
            <person name="Minakuchi Y."/>
            <person name="Suzuki M."/>
            <person name="Kawai-Toyooka H."/>
            <person name="Smith D.R."/>
            <person name="Sparks H."/>
            <person name="Anderson J."/>
            <person name="Bakaric R."/>
            <person name="Luria V."/>
            <person name="Karger A."/>
            <person name="Kirschner M.W."/>
            <person name="Durand P.M."/>
            <person name="Michod R.E."/>
            <person name="Nozaki H."/>
            <person name="Olson B.J."/>
        </authorList>
    </citation>
    <scope>NUCLEOTIDE SEQUENCE [LARGE SCALE GENOMIC DNA]</scope>
    <source>
        <strain evidence="16">NIES-2863</strain>
    </source>
</reference>
<comment type="pathway">
    <text evidence="11">Cofactor biosynthesis; tocopherol biosynthesis.</text>
</comment>
<keyword evidence="10" id="KW-0472">Membrane</keyword>
<dbReference type="GO" id="GO:0010276">
    <property type="term" value="F:phytol kinase activity"/>
    <property type="evidence" value="ECO:0007669"/>
    <property type="project" value="UniProtKB-EC"/>
</dbReference>
<evidence type="ECO:0000256" key="7">
    <source>
        <dbReference type="ARBA" id="ARBA00022777"/>
    </source>
</evidence>
<keyword evidence="4" id="KW-0934">Plastid</keyword>
<dbReference type="InterPro" id="IPR039606">
    <property type="entry name" value="Phytol/farnesol_kinase"/>
</dbReference>
<dbReference type="PANTHER" id="PTHR32523">
    <property type="entry name" value="PHYTOL KINASE 1, CHLOROPLASTIC"/>
    <property type="match status" value="1"/>
</dbReference>
<dbReference type="OrthoDB" id="550206at2759"/>
<keyword evidence="6" id="KW-0812">Transmembrane</keyword>
<feature type="region of interest" description="Disordered" evidence="14">
    <location>
        <begin position="943"/>
        <end position="980"/>
    </location>
</feature>
<evidence type="ECO:0000256" key="8">
    <source>
        <dbReference type="ARBA" id="ARBA00022946"/>
    </source>
</evidence>
<evidence type="ECO:0000256" key="4">
    <source>
        <dbReference type="ARBA" id="ARBA00022640"/>
    </source>
</evidence>
<evidence type="ECO:0000256" key="12">
    <source>
        <dbReference type="ARBA" id="ARBA00039024"/>
    </source>
</evidence>
<evidence type="ECO:0000313" key="15">
    <source>
        <dbReference type="EMBL" id="KXZ44352.1"/>
    </source>
</evidence>
<evidence type="ECO:0000313" key="16">
    <source>
        <dbReference type="Proteomes" id="UP000075714"/>
    </source>
</evidence>
<feature type="region of interest" description="Disordered" evidence="14">
    <location>
        <begin position="165"/>
        <end position="216"/>
    </location>
</feature>
<evidence type="ECO:0000256" key="10">
    <source>
        <dbReference type="ARBA" id="ARBA00023136"/>
    </source>
</evidence>
<dbReference type="PANTHER" id="PTHR32523:SF8">
    <property type="entry name" value="DOLICHOL KINASE"/>
    <property type="match status" value="1"/>
</dbReference>
<evidence type="ECO:0000256" key="5">
    <source>
        <dbReference type="ARBA" id="ARBA00022679"/>
    </source>
</evidence>
<feature type="compositionally biased region" description="Low complexity" evidence="14">
    <location>
        <begin position="173"/>
        <end position="185"/>
    </location>
</feature>
<comment type="catalytic activity">
    <reaction evidence="13">
        <text>phytol + CTP = phytyl phosphate + CDP + H(+)</text>
        <dbReference type="Rhea" id="RHEA:38055"/>
        <dbReference type="ChEBI" id="CHEBI:15378"/>
        <dbReference type="ChEBI" id="CHEBI:17327"/>
        <dbReference type="ChEBI" id="CHEBI:37563"/>
        <dbReference type="ChEBI" id="CHEBI:58069"/>
        <dbReference type="ChEBI" id="CHEBI:75483"/>
        <dbReference type="EC" id="2.7.1.182"/>
    </reaction>
</comment>
<evidence type="ECO:0000256" key="1">
    <source>
        <dbReference type="ARBA" id="ARBA00004508"/>
    </source>
</evidence>
<dbReference type="EC" id="2.7.1.182" evidence="12"/>
<accession>A0A150G3A1</accession>
<keyword evidence="8" id="KW-0809">Transit peptide</keyword>
<sequence length="1047" mass="106577">MRNLADALQALQGLFEASQPLEKVVSSSTGPDESPLAALSRADLMCLKRHLSGSVDALVALEDDVWGDPVAITLLSEERTALTLLHLALSAVRTAPDRLGADAERADTTAEVVSRSLDVVLWAFTRAVMVDESAPSLPRAARAFMRLLLRAQTLQAAGRSLAAAVGEGPGAAPPDTATEAEVASAPVPPPGNGEQSAEQGQQHPPPHAGQSAGAGGPEVAAAASIAAFVIQLTADMAYLAQTTGSASSTKPDRQLAADLARALADSAALQHACRVLLLLAPRTTAAIARSCVLRPAAPAVGMALEGTHHLADVCAKQDPISAALLYGVASDRCVQTAALAVGLAELCAADGGPAYGMPPGLLRGLTALFGVSSGGASGCGGSCGAEVEELFAGPNMRSVMRLAYPSIRWPPPGRHALLSIALRVMRLAVASAESKTETEGEPTARGAGNSISTAQLNSVAPAEELAAGTRAGPRLLLEPSGVWGAFIEVAYAARFLLRLPLKSEPVAEAAELWRLLGLGLRWRRVWTGEDRDKERWCRQLSYSMRSLAERCIVAAQTGHNDLTPEPPPSLAAALAGGVLPLTEMLLRRAVSEHVPAAITRGLLSGEAFAASAFLAQLLAYGEPRQAAALVATVGKVLALTDPRVVTAAVGEPQEDTQQCVVNAACDLLVWGLRWWEETAAATADSDAAAAAAAGPSAVPPVRRRLADVLSCAACAWLPALSRLAFAAVQALAPAAKEGNGGSSPTPDDKASAAGAFTLLGAVLPWLPLLARASELRTAAAGSGAASRGGSGSGEVRSGGKAGGGGGSDGSSGSRGGGCCDRGEDGGWRKLNEACAPVLRSLGCSLRLAAAAPPGGVPVGALRGLVAACRLVESWPHEPWATEADGAPLQASWPPGALGAVAEQLRAASALDPAATAERLEASRTRQFPAGAAVAAGSPATASAYVPAGQSGGGEARAGHIEEEEEEEEGHWGRRAAQGGSLPVPLESLARSLLPPSQSRRAMRSCGNPACTVLSGDSEAERPPLKTCAGCGAVGYCCRDCQIACVLG</sequence>
<evidence type="ECO:0000256" key="3">
    <source>
        <dbReference type="ARBA" id="ARBA00022528"/>
    </source>
</evidence>
<dbReference type="GO" id="GO:0016020">
    <property type="term" value="C:membrane"/>
    <property type="evidence" value="ECO:0007669"/>
    <property type="project" value="UniProtKB-SubCell"/>
</dbReference>
<evidence type="ECO:0000256" key="2">
    <source>
        <dbReference type="ARBA" id="ARBA00010794"/>
    </source>
</evidence>
<protein>
    <recommendedName>
        <fullName evidence="12">phytol kinase</fullName>
        <ecNumber evidence="12">2.7.1.182</ecNumber>
    </recommendedName>
</protein>
<dbReference type="AlphaFoldDB" id="A0A150G3A1"/>
<keyword evidence="5" id="KW-0808">Transferase</keyword>
<keyword evidence="9" id="KW-1133">Transmembrane helix</keyword>
<organism evidence="15 16">
    <name type="scientific">Gonium pectorale</name>
    <name type="common">Green alga</name>
    <dbReference type="NCBI Taxonomy" id="33097"/>
    <lineage>
        <taxon>Eukaryota</taxon>
        <taxon>Viridiplantae</taxon>
        <taxon>Chlorophyta</taxon>
        <taxon>core chlorophytes</taxon>
        <taxon>Chlorophyceae</taxon>
        <taxon>CS clade</taxon>
        <taxon>Chlamydomonadales</taxon>
        <taxon>Volvocaceae</taxon>
        <taxon>Gonium</taxon>
    </lineage>
</organism>
<dbReference type="GO" id="GO:0009507">
    <property type="term" value="C:chloroplast"/>
    <property type="evidence" value="ECO:0007669"/>
    <property type="project" value="UniProtKB-SubCell"/>
</dbReference>
<evidence type="ECO:0000256" key="14">
    <source>
        <dbReference type="SAM" id="MobiDB-lite"/>
    </source>
</evidence>
<proteinExistence type="inferred from homology"/>
<keyword evidence="3" id="KW-0150">Chloroplast</keyword>
<dbReference type="EMBL" id="LSYV01000070">
    <property type="protein sequence ID" value="KXZ44352.1"/>
    <property type="molecule type" value="Genomic_DNA"/>
</dbReference>
<keyword evidence="7" id="KW-0418">Kinase</keyword>
<comment type="caution">
    <text evidence="15">The sequence shown here is derived from an EMBL/GenBank/DDBJ whole genome shotgun (WGS) entry which is preliminary data.</text>
</comment>
<evidence type="ECO:0000256" key="6">
    <source>
        <dbReference type="ARBA" id="ARBA00022692"/>
    </source>
</evidence>
<keyword evidence="16" id="KW-1185">Reference proteome</keyword>
<evidence type="ECO:0000256" key="13">
    <source>
        <dbReference type="ARBA" id="ARBA00048889"/>
    </source>
</evidence>
<comment type="similarity">
    <text evidence="2">Belongs to the polyprenol kinase family.</text>
</comment>
<evidence type="ECO:0000256" key="9">
    <source>
        <dbReference type="ARBA" id="ARBA00022989"/>
    </source>
</evidence>
<feature type="region of interest" description="Disordered" evidence="14">
    <location>
        <begin position="781"/>
        <end position="818"/>
    </location>
</feature>
<comment type="subcellular location">
    <subcellularLocation>
        <location evidence="1">Plastid</location>
        <location evidence="1">Chloroplast membrane</location>
        <topology evidence="1">Multi-pass membrane protein</topology>
    </subcellularLocation>
</comment>
<dbReference type="Proteomes" id="UP000075714">
    <property type="component" value="Unassembled WGS sequence"/>
</dbReference>
<feature type="compositionally biased region" description="Gly residues" evidence="14">
    <location>
        <begin position="799"/>
        <end position="818"/>
    </location>
</feature>